<accession>A0A1J4JV12</accession>
<feature type="coiled-coil region" evidence="1">
    <location>
        <begin position="145"/>
        <end position="172"/>
    </location>
</feature>
<evidence type="ECO:0000256" key="1">
    <source>
        <dbReference type="SAM" id="Coils"/>
    </source>
</evidence>
<protein>
    <recommendedName>
        <fullName evidence="4">F5/8 type C domain-containing protein</fullName>
    </recommendedName>
</protein>
<proteinExistence type="predicted"/>
<comment type="caution">
    <text evidence="2">The sequence shown here is derived from an EMBL/GenBank/DDBJ whole genome shotgun (WGS) entry which is preliminary data.</text>
</comment>
<dbReference type="OrthoDB" id="19132at2759"/>
<dbReference type="Proteomes" id="UP000179807">
    <property type="component" value="Unassembled WGS sequence"/>
</dbReference>
<dbReference type="VEuPathDB" id="TrichDB:TRFO_29699"/>
<dbReference type="AlphaFoldDB" id="A0A1J4JV12"/>
<keyword evidence="3" id="KW-1185">Reference proteome</keyword>
<dbReference type="Gene3D" id="2.60.120.260">
    <property type="entry name" value="Galactose-binding domain-like"/>
    <property type="match status" value="1"/>
</dbReference>
<evidence type="ECO:0000313" key="3">
    <source>
        <dbReference type="Proteomes" id="UP000179807"/>
    </source>
</evidence>
<sequence length="439" mass="51374">MTHSHNIKEEILSTHLDARLSCNLFSQLDFDVLYRILSSPERIINNHSQLFRFVMNLFNRKNEKKEENNTFAFASVLDYERMKEEEILELLSHSLFNPDYQPSHSEILINKLIILNKTQNKSSQAQINELYLKIAEQQASSVKMIQELQTMNDELIKSNQDLQQQLFRQINEHKQIITILESTILTNVNQKIEDNQEKLKKSYSTKFENIEKTIGDQNIQLTNVNSKINNSMIELSKEIKNYSQNQNNKINDNHDKIMKQFDELQNKVKEVSSRVLLKLSYSPSFPLDGIITHLRSFQGKVPYLHGVSIEGISSNVLDKNNAEYSMSKNEPNSSFCIVFHEPHQISLSSYTIRTSNFDNPYYIRSWIVEGSNDQKTWKELDKHQNDLVLKTRLQIVNFPVHESEPKGYFRFIRLRTTGLNSHNSNEIDICNIELFGKYF</sequence>
<evidence type="ECO:0008006" key="4">
    <source>
        <dbReference type="Google" id="ProtNLM"/>
    </source>
</evidence>
<dbReference type="PANTHER" id="PTHR47457">
    <property type="entry name" value="OS05G0345500 PROTEIN"/>
    <property type="match status" value="1"/>
</dbReference>
<dbReference type="EMBL" id="MLAK01000844">
    <property type="protein sequence ID" value="OHT02999.1"/>
    <property type="molecule type" value="Genomic_DNA"/>
</dbReference>
<name>A0A1J4JV12_9EUKA</name>
<dbReference type="GeneID" id="94841632"/>
<dbReference type="SUPFAM" id="SSF49785">
    <property type="entry name" value="Galactose-binding domain-like"/>
    <property type="match status" value="1"/>
</dbReference>
<feature type="coiled-coil region" evidence="1">
    <location>
        <begin position="225"/>
        <end position="274"/>
    </location>
</feature>
<dbReference type="RefSeq" id="XP_068356135.1">
    <property type="nucleotide sequence ID" value="XM_068506928.1"/>
</dbReference>
<evidence type="ECO:0000313" key="2">
    <source>
        <dbReference type="EMBL" id="OHT02999.1"/>
    </source>
</evidence>
<reference evidence="2" key="1">
    <citation type="submission" date="2016-10" db="EMBL/GenBank/DDBJ databases">
        <authorList>
            <person name="Benchimol M."/>
            <person name="Almeida L.G."/>
            <person name="Vasconcelos A.T."/>
            <person name="Perreira-Neves A."/>
            <person name="Rosa I.A."/>
            <person name="Tasca T."/>
            <person name="Bogo M.R."/>
            <person name="de Souza W."/>
        </authorList>
    </citation>
    <scope>NUCLEOTIDE SEQUENCE [LARGE SCALE GENOMIC DNA]</scope>
    <source>
        <strain evidence="2">K</strain>
    </source>
</reference>
<gene>
    <name evidence="2" type="ORF">TRFO_29699</name>
</gene>
<keyword evidence="1" id="KW-0175">Coiled coil</keyword>
<organism evidence="2 3">
    <name type="scientific">Tritrichomonas foetus</name>
    <dbReference type="NCBI Taxonomy" id="1144522"/>
    <lineage>
        <taxon>Eukaryota</taxon>
        <taxon>Metamonada</taxon>
        <taxon>Parabasalia</taxon>
        <taxon>Tritrichomonadida</taxon>
        <taxon>Tritrichomonadidae</taxon>
        <taxon>Tritrichomonas</taxon>
    </lineage>
</organism>
<dbReference type="InterPro" id="IPR008979">
    <property type="entry name" value="Galactose-bd-like_sf"/>
</dbReference>
<dbReference type="PANTHER" id="PTHR47457:SF1">
    <property type="entry name" value="BTB DOMAIN-CONTAINING PROTEIN-RELATED"/>
    <property type="match status" value="1"/>
</dbReference>